<evidence type="ECO:0000256" key="2">
    <source>
        <dbReference type="ARBA" id="ARBA00006425"/>
    </source>
</evidence>
<feature type="region of interest" description="Disordered" evidence="5">
    <location>
        <begin position="1"/>
        <end position="28"/>
    </location>
</feature>
<proteinExistence type="inferred from homology"/>
<dbReference type="PANTHER" id="PTHR47677:SF1">
    <property type="entry name" value="CYTOCHROME C OXIDASE ASSEMBLY FACTOR 6"/>
    <property type="match status" value="1"/>
</dbReference>
<comment type="subcellular location">
    <subcellularLocation>
        <location evidence="1">Mitochondrion</location>
    </subcellularLocation>
</comment>
<dbReference type="GO" id="GO:0005739">
    <property type="term" value="C:mitochondrion"/>
    <property type="evidence" value="ECO:0007669"/>
    <property type="project" value="UniProtKB-SubCell"/>
</dbReference>
<keyword evidence="7" id="KW-1185">Reference proteome</keyword>
<dbReference type="Pfam" id="PF02297">
    <property type="entry name" value="COX6B"/>
    <property type="match status" value="1"/>
</dbReference>
<evidence type="ECO:0000313" key="6">
    <source>
        <dbReference type="EMBL" id="CEH15268.1"/>
    </source>
</evidence>
<dbReference type="InterPro" id="IPR048280">
    <property type="entry name" value="COX6B-like"/>
</dbReference>
<reference evidence="6 7" key="1">
    <citation type="submission" date="2014-09" db="EMBL/GenBank/DDBJ databases">
        <authorList>
            <person name="Magalhaes I.L.F."/>
            <person name="Oliveira U."/>
            <person name="Santos F.R."/>
            <person name="Vidigal T.H.D.A."/>
            <person name="Brescovit A.D."/>
            <person name="Santos A.J."/>
        </authorList>
    </citation>
    <scope>NUCLEOTIDE SEQUENCE [LARGE SCALE GENOMIC DNA]</scope>
</reference>
<dbReference type="EMBL" id="CCYA01000260">
    <property type="protein sequence ID" value="CEH15268.1"/>
    <property type="molecule type" value="Genomic_DNA"/>
</dbReference>
<dbReference type="InterPro" id="IPR048281">
    <property type="entry name" value="COA6_fun"/>
</dbReference>
<comment type="similarity">
    <text evidence="2">Belongs to the cytochrome c oxidase subunit 6B family.</text>
</comment>
<keyword evidence="3" id="KW-0496">Mitochondrion</keyword>
<organism evidence="6 7">
    <name type="scientific">Ceraceosorus bombacis</name>
    <dbReference type="NCBI Taxonomy" id="401625"/>
    <lineage>
        <taxon>Eukaryota</taxon>
        <taxon>Fungi</taxon>
        <taxon>Dikarya</taxon>
        <taxon>Basidiomycota</taxon>
        <taxon>Ustilaginomycotina</taxon>
        <taxon>Exobasidiomycetes</taxon>
        <taxon>Ceraceosorales</taxon>
        <taxon>Ceraceosoraceae</taxon>
        <taxon>Ceraceosorus</taxon>
    </lineage>
</organism>
<protein>
    <submittedName>
        <fullName evidence="6">UNCHARACTERIZED</fullName>
    </submittedName>
</protein>
<dbReference type="Proteomes" id="UP000054845">
    <property type="component" value="Unassembled WGS sequence"/>
</dbReference>
<dbReference type="PANTHER" id="PTHR47677">
    <property type="entry name" value="CYTOCHROME C OXIDASE ASSEMBLY FACTOR 6"/>
    <property type="match status" value="1"/>
</dbReference>
<dbReference type="AlphaFoldDB" id="A0A0P1BHK2"/>
<dbReference type="OrthoDB" id="5545577at2759"/>
<feature type="compositionally biased region" description="Polar residues" evidence="5">
    <location>
        <begin position="17"/>
        <end position="28"/>
    </location>
</feature>
<evidence type="ECO:0000256" key="1">
    <source>
        <dbReference type="ARBA" id="ARBA00004173"/>
    </source>
</evidence>
<sequence length="140" mass="15158">MGWFSSTPKASSSTSAGGNTDNVPTRSARQACWSSRDAYYSCLTSKGIQVPPGTDITNEGKGPIGKAALEEQRKRGAVNVEEERNRDPCKHLRNGYEEHCARSWVEYFNKRKVLEERQKLMFAQGAIPAGSGPAPGAGPA</sequence>
<accession>A0A0P1BHK2</accession>
<keyword evidence="4" id="KW-1015">Disulfide bond</keyword>
<evidence type="ECO:0000256" key="5">
    <source>
        <dbReference type="SAM" id="MobiDB-lite"/>
    </source>
</evidence>
<feature type="compositionally biased region" description="Low complexity" evidence="5">
    <location>
        <begin position="1"/>
        <end position="16"/>
    </location>
</feature>
<evidence type="ECO:0000256" key="4">
    <source>
        <dbReference type="ARBA" id="ARBA00023157"/>
    </source>
</evidence>
<name>A0A0P1BHK2_9BASI</name>
<evidence type="ECO:0000313" key="7">
    <source>
        <dbReference type="Proteomes" id="UP000054845"/>
    </source>
</evidence>
<dbReference type="InterPro" id="IPR036549">
    <property type="entry name" value="CX6/COA6-like_sf"/>
</dbReference>
<dbReference type="SUPFAM" id="SSF47694">
    <property type="entry name" value="Cytochrome c oxidase subunit h"/>
    <property type="match status" value="1"/>
</dbReference>
<evidence type="ECO:0000256" key="3">
    <source>
        <dbReference type="ARBA" id="ARBA00023128"/>
    </source>
</evidence>
<dbReference type="STRING" id="401625.A0A0P1BHK2"/>